<feature type="region of interest" description="Disordered" evidence="1">
    <location>
        <begin position="29"/>
        <end position="55"/>
    </location>
</feature>
<evidence type="ECO:0000313" key="5">
    <source>
        <dbReference type="Proteomes" id="UP000886724"/>
    </source>
</evidence>
<protein>
    <submittedName>
        <fullName evidence="4">DNA/RNA non-specific endonuclease</fullName>
    </submittedName>
</protein>
<keyword evidence="4" id="KW-0255">Endonuclease</keyword>
<feature type="signal peptide" evidence="2">
    <location>
        <begin position="1"/>
        <end position="31"/>
    </location>
</feature>
<accession>A0A9D1XNW1</accession>
<reference evidence="4" key="1">
    <citation type="journal article" date="2021" name="PeerJ">
        <title>Extensive microbial diversity within the chicken gut microbiome revealed by metagenomics and culture.</title>
        <authorList>
            <person name="Gilroy R."/>
            <person name="Ravi A."/>
            <person name="Getino M."/>
            <person name="Pursley I."/>
            <person name="Horton D.L."/>
            <person name="Alikhan N.F."/>
            <person name="Baker D."/>
            <person name="Gharbi K."/>
            <person name="Hall N."/>
            <person name="Watson M."/>
            <person name="Adriaenssens E.M."/>
            <person name="Foster-Nyarko E."/>
            <person name="Jarju S."/>
            <person name="Secka A."/>
            <person name="Antonio M."/>
            <person name="Oren A."/>
            <person name="Chaudhuri R.R."/>
            <person name="La Ragione R."/>
            <person name="Hildebrand F."/>
            <person name="Pallen M.J."/>
        </authorList>
    </citation>
    <scope>NUCLEOTIDE SEQUENCE</scope>
    <source>
        <strain evidence="4">ChiGjej1B1-14440</strain>
    </source>
</reference>
<dbReference type="AlphaFoldDB" id="A0A9D1XNW1"/>
<dbReference type="PROSITE" id="PS51257">
    <property type="entry name" value="PROKAR_LIPOPROTEIN"/>
    <property type="match status" value="1"/>
</dbReference>
<dbReference type="GO" id="GO:0004519">
    <property type="term" value="F:endonuclease activity"/>
    <property type="evidence" value="ECO:0007669"/>
    <property type="project" value="UniProtKB-KW"/>
</dbReference>
<keyword evidence="4" id="KW-0540">Nuclease</keyword>
<proteinExistence type="predicted"/>
<reference evidence="4" key="2">
    <citation type="submission" date="2021-04" db="EMBL/GenBank/DDBJ databases">
        <authorList>
            <person name="Gilroy R."/>
        </authorList>
    </citation>
    <scope>NUCLEOTIDE SEQUENCE</scope>
    <source>
        <strain evidence="4">ChiGjej1B1-14440</strain>
    </source>
</reference>
<dbReference type="Proteomes" id="UP000886724">
    <property type="component" value="Unassembled WGS sequence"/>
</dbReference>
<keyword evidence="2" id="KW-0732">Signal</keyword>
<keyword evidence="4" id="KW-0378">Hydrolase</keyword>
<dbReference type="InterPro" id="IPR044927">
    <property type="entry name" value="Endonuclea_NS_2"/>
</dbReference>
<dbReference type="InterPro" id="IPR044929">
    <property type="entry name" value="DNA/RNA_non-sp_Endonuclease_sf"/>
</dbReference>
<name>A0A9D1XNW1_9FIRM</name>
<gene>
    <name evidence="4" type="ORF">H9980_12190</name>
</gene>
<comment type="caution">
    <text evidence="4">The sequence shown here is derived from an EMBL/GenBank/DDBJ whole genome shotgun (WGS) entry which is preliminary data.</text>
</comment>
<feature type="compositionally biased region" description="Polar residues" evidence="1">
    <location>
        <begin position="37"/>
        <end position="55"/>
    </location>
</feature>
<feature type="domain" description="Type VII secretion system protein EssD-like" evidence="3">
    <location>
        <begin position="97"/>
        <end position="229"/>
    </location>
</feature>
<dbReference type="EMBL" id="DXET01000273">
    <property type="protein sequence ID" value="HIX82710.1"/>
    <property type="molecule type" value="Genomic_DNA"/>
</dbReference>
<evidence type="ECO:0000256" key="2">
    <source>
        <dbReference type="SAM" id="SignalP"/>
    </source>
</evidence>
<evidence type="ECO:0000313" key="4">
    <source>
        <dbReference type="EMBL" id="HIX82710.1"/>
    </source>
</evidence>
<feature type="non-terminal residue" evidence="4">
    <location>
        <position position="251"/>
    </location>
</feature>
<evidence type="ECO:0000256" key="1">
    <source>
        <dbReference type="SAM" id="MobiDB-lite"/>
    </source>
</evidence>
<dbReference type="Pfam" id="PF13930">
    <property type="entry name" value="Endonuclea_NS_2"/>
    <property type="match status" value="1"/>
</dbReference>
<evidence type="ECO:0000259" key="3">
    <source>
        <dbReference type="Pfam" id="PF13930"/>
    </source>
</evidence>
<organism evidence="4 5">
    <name type="scientific">Candidatus Erysipelatoclostridium merdavium</name>
    <dbReference type="NCBI Taxonomy" id="2838566"/>
    <lineage>
        <taxon>Bacteria</taxon>
        <taxon>Bacillati</taxon>
        <taxon>Bacillota</taxon>
        <taxon>Erysipelotrichia</taxon>
        <taxon>Erysipelotrichales</taxon>
        <taxon>Erysipelotrichales incertae sedis</taxon>
    </lineage>
</organism>
<feature type="chain" id="PRO_5039000642" evidence="2">
    <location>
        <begin position="32"/>
        <end position="251"/>
    </location>
</feature>
<sequence length="251" mass="27995">MKKYNLVFRRFLILLLTVVLLTGCGPATDQAKDDSQSDNQGSDITETTESQDSTSWLDKESIPAFDGVTYDIMINNNVPYFTDEEMQSSYDLFSLSEMDSLGRCGTAMAVLSKDTLATTERGSIGMIKPSGWRTVRYDDLVDGKYLYNRAHLLMFAVADGSSGGRTNVEENLITGTRYFNADTDHGMLHYEDILLDYIESSSNHVLYRVTPVFEGDNLVAKGVLMEAKSIEDNGADIQFCIFIYNEQPGIT</sequence>
<dbReference type="Gene3D" id="3.40.570.10">
    <property type="entry name" value="Extracellular Endonuclease, subunit A"/>
    <property type="match status" value="1"/>
</dbReference>